<sequence>MLNSFYAGTIEHLMELARAVGFTAVSLWSENAVGISYGASADGLCLVFDIPGRTREKEETPQERSSTYKFKGNVQKRGIVVGSGQETVVDSVSYPVSQAVDDLYHPCPASQANLMGVNMPRSPEAEKTPSSQVLVQAPNKEAAKREIKTVRHVMIDGVRRKATTETSKPAQAVEGKQPEKKQQKDQKEEKQQEQKEQTQQSSTKPPPSGKSQQGPAPQQQAGGSWWSLLGGGNLTSGNLQGASDVSSGPKFNRMEQVSAGAGLEQ</sequence>
<feature type="compositionally biased region" description="Basic and acidic residues" evidence="1">
    <location>
        <begin position="176"/>
        <end position="196"/>
    </location>
</feature>
<reference evidence="4" key="2">
    <citation type="submission" date="2019-09" db="UniProtKB">
        <authorList>
            <consortium name="WormBaseParasite"/>
        </authorList>
    </citation>
    <scope>IDENTIFICATION</scope>
</reference>
<reference evidence="2 3" key="1">
    <citation type="submission" date="2018-11" db="EMBL/GenBank/DDBJ databases">
        <authorList>
            <consortium name="Pathogen Informatics"/>
        </authorList>
    </citation>
    <scope>NUCLEOTIDE SEQUENCE [LARGE SCALE GENOMIC DNA]</scope>
</reference>
<proteinExistence type="predicted"/>
<dbReference type="WBParaSite" id="HPBE_0000321001-mRNA-1">
    <property type="protein sequence ID" value="HPBE_0000321001-mRNA-1"/>
    <property type="gene ID" value="HPBE_0000321001"/>
</dbReference>
<accession>A0A3P7VBQ0</accession>
<dbReference type="AlphaFoldDB" id="A0A183FAL8"/>
<feature type="compositionally biased region" description="Basic and acidic residues" evidence="1">
    <location>
        <begin position="141"/>
        <end position="163"/>
    </location>
</feature>
<evidence type="ECO:0000256" key="1">
    <source>
        <dbReference type="SAM" id="MobiDB-lite"/>
    </source>
</evidence>
<dbReference type="EMBL" id="UZAH01007085">
    <property type="protein sequence ID" value="VDO32144.1"/>
    <property type="molecule type" value="Genomic_DNA"/>
</dbReference>
<gene>
    <name evidence="2" type="ORF">HPBE_LOCUS3211</name>
</gene>
<protein>
    <submittedName>
        <fullName evidence="4">WD_REPEATS_REGION domain-containing protein</fullName>
    </submittedName>
</protein>
<keyword evidence="3" id="KW-1185">Reference proteome</keyword>
<feature type="compositionally biased region" description="Low complexity" evidence="1">
    <location>
        <begin position="209"/>
        <end position="228"/>
    </location>
</feature>
<evidence type="ECO:0000313" key="2">
    <source>
        <dbReference type="EMBL" id="VDO32144.1"/>
    </source>
</evidence>
<accession>A0A183FAL8</accession>
<evidence type="ECO:0000313" key="4">
    <source>
        <dbReference type="WBParaSite" id="HPBE_0000321001-mRNA-1"/>
    </source>
</evidence>
<name>A0A183FAL8_HELPZ</name>
<dbReference type="Proteomes" id="UP000050761">
    <property type="component" value="Unassembled WGS sequence"/>
</dbReference>
<dbReference type="OrthoDB" id="5869723at2759"/>
<organism evidence="3 4">
    <name type="scientific">Heligmosomoides polygyrus</name>
    <name type="common">Parasitic roundworm</name>
    <dbReference type="NCBI Taxonomy" id="6339"/>
    <lineage>
        <taxon>Eukaryota</taxon>
        <taxon>Metazoa</taxon>
        <taxon>Ecdysozoa</taxon>
        <taxon>Nematoda</taxon>
        <taxon>Chromadorea</taxon>
        <taxon>Rhabditida</taxon>
        <taxon>Rhabditina</taxon>
        <taxon>Rhabditomorpha</taxon>
        <taxon>Strongyloidea</taxon>
        <taxon>Heligmosomidae</taxon>
        <taxon>Heligmosomoides</taxon>
    </lineage>
</organism>
<evidence type="ECO:0000313" key="3">
    <source>
        <dbReference type="Proteomes" id="UP000050761"/>
    </source>
</evidence>
<feature type="region of interest" description="Disordered" evidence="1">
    <location>
        <begin position="114"/>
        <end position="265"/>
    </location>
</feature>